<organism evidence="3 4">
    <name type="scientific">Streptomyces hoynatensis</name>
    <dbReference type="NCBI Taxonomy" id="1141874"/>
    <lineage>
        <taxon>Bacteria</taxon>
        <taxon>Bacillati</taxon>
        <taxon>Actinomycetota</taxon>
        <taxon>Actinomycetes</taxon>
        <taxon>Kitasatosporales</taxon>
        <taxon>Streptomycetaceae</taxon>
        <taxon>Streptomyces</taxon>
    </lineage>
</organism>
<dbReference type="EMBL" id="RBAL01000002">
    <property type="protein sequence ID" value="RKN45569.1"/>
    <property type="molecule type" value="Genomic_DNA"/>
</dbReference>
<name>A0A3A9ZBT1_9ACTN</name>
<evidence type="ECO:0000256" key="2">
    <source>
        <dbReference type="SAM" id="SignalP"/>
    </source>
</evidence>
<keyword evidence="4" id="KW-1185">Reference proteome</keyword>
<dbReference type="RefSeq" id="WP_147450764.1">
    <property type="nucleotide sequence ID" value="NZ_RBAL01000002.1"/>
</dbReference>
<dbReference type="AlphaFoldDB" id="A0A3A9ZBT1"/>
<evidence type="ECO:0000313" key="3">
    <source>
        <dbReference type="EMBL" id="RKN45569.1"/>
    </source>
</evidence>
<evidence type="ECO:0000256" key="1">
    <source>
        <dbReference type="SAM" id="MobiDB-lite"/>
    </source>
</evidence>
<dbReference type="OrthoDB" id="4145729at2"/>
<feature type="signal peptide" evidence="2">
    <location>
        <begin position="1"/>
        <end position="20"/>
    </location>
</feature>
<sequence length="611" mass="64350">MITLAAALAATSLAATPGHAGEPAAAAAPGTRADARPAAAPRPVTLPTGERVRLGPDGELAGIDSPRGQEEGGGAVITERVDGHVYVIPLEAAARVEHGEWDREQFDVTRLSGLDPRRPAPAQRYAPTDEEAHTLTLSALDRSGTPDAEAVLDAYNLDTAEHVHLDFSDEGVATGEVPAGRYLLTAMTGLVEGTTAIAMQVEALDVHGDEEVAFDAREAEAVDVSVFDAEAEPTSLTIGVQYATGESLGLYSHDQSHVTLYTQGEGLELPGNELTAAISATWGLGSTPAYNAEYTRAGSFFTGFEHRVERSELAELQIRQGSPVAGRRRVLQIDSEHSALVEGPVDSLTRTDTVYVTGNTAWRYTLWDIAPDGSEEATYSSPVQVHEPGTVTRRTINTGVYGPGYSRPAHMLGRLGDELYGDVSLFADGQDHAGGPYDTEGTTILYQDGEELAALGNSLQDGIRVHGLPPQEETYRLVTTARRLDGAPVSTEVSASFEFTSAAAADGAAHELPLSVIRFTPDLALDSTAPAGRRLRVPVLVDGAAADAGVASLSVEVSFDRGETWENAPVENGAITVHNPPAGGSVSLRAELTDADGLTTTVTIKDAYLTR</sequence>
<dbReference type="Proteomes" id="UP000272474">
    <property type="component" value="Unassembled WGS sequence"/>
</dbReference>
<feature type="compositionally biased region" description="Low complexity" evidence="1">
    <location>
        <begin position="17"/>
        <end position="47"/>
    </location>
</feature>
<reference evidence="3 4" key="1">
    <citation type="journal article" date="2014" name="Int. J. Syst. Evol. Microbiol.">
        <title>Streptomyces hoynatensis sp. nov., isolated from deep marine sediment.</title>
        <authorList>
            <person name="Veyisoglu A."/>
            <person name="Sahin N."/>
        </authorList>
    </citation>
    <scope>NUCLEOTIDE SEQUENCE [LARGE SCALE GENOMIC DNA]</scope>
    <source>
        <strain evidence="3 4">KCTC 29097</strain>
    </source>
</reference>
<feature type="region of interest" description="Disordered" evidence="1">
    <location>
        <begin position="17"/>
        <end position="72"/>
    </location>
</feature>
<proteinExistence type="predicted"/>
<keyword evidence="2" id="KW-0732">Signal</keyword>
<accession>A0A3A9ZBT1</accession>
<evidence type="ECO:0000313" key="4">
    <source>
        <dbReference type="Proteomes" id="UP000272474"/>
    </source>
</evidence>
<protein>
    <submittedName>
        <fullName evidence="3">Uncharacterized protein</fullName>
    </submittedName>
</protein>
<comment type="caution">
    <text evidence="3">The sequence shown here is derived from an EMBL/GenBank/DDBJ whole genome shotgun (WGS) entry which is preliminary data.</text>
</comment>
<feature type="chain" id="PRO_5038774464" evidence="2">
    <location>
        <begin position="21"/>
        <end position="611"/>
    </location>
</feature>
<gene>
    <name evidence="3" type="ORF">D7294_03555</name>
</gene>